<sequence>MLGGEACFNELDPSSNPVLFLDDEDYTLKLQSDTLHNESLFDILDTASNNGGEGGIEATDVSSLLAQFEEAADSAKDIQ</sequence>
<organism evidence="2 3">
    <name type="scientific">Mytilus galloprovincialis</name>
    <name type="common">Mediterranean mussel</name>
    <dbReference type="NCBI Taxonomy" id="29158"/>
    <lineage>
        <taxon>Eukaryota</taxon>
        <taxon>Metazoa</taxon>
        <taxon>Spiralia</taxon>
        <taxon>Lophotrochozoa</taxon>
        <taxon>Mollusca</taxon>
        <taxon>Bivalvia</taxon>
        <taxon>Autobranchia</taxon>
        <taxon>Pteriomorphia</taxon>
        <taxon>Mytilida</taxon>
        <taxon>Mytiloidea</taxon>
        <taxon>Mytilidae</taxon>
        <taxon>Mytilinae</taxon>
        <taxon>Mytilus</taxon>
    </lineage>
</organism>
<evidence type="ECO:0000313" key="2">
    <source>
        <dbReference type="EMBL" id="VDI59805.1"/>
    </source>
</evidence>
<name>A0A8B6G7D1_MYTGA</name>
<keyword evidence="3" id="KW-1185">Reference proteome</keyword>
<gene>
    <name evidence="2" type="ORF">MGAL_10B010017</name>
    <name evidence="1" type="ORF">MGAL_10B085845</name>
</gene>
<dbReference type="EMBL" id="UYJE01007979">
    <property type="protein sequence ID" value="VDI59805.1"/>
    <property type="molecule type" value="Genomic_DNA"/>
</dbReference>
<accession>A0A8B6G7D1</accession>
<dbReference type="Proteomes" id="UP000596742">
    <property type="component" value="Unassembled WGS sequence"/>
</dbReference>
<reference evidence="2" key="1">
    <citation type="submission" date="2018-11" db="EMBL/GenBank/DDBJ databases">
        <authorList>
            <person name="Alioto T."/>
            <person name="Alioto T."/>
        </authorList>
    </citation>
    <scope>NUCLEOTIDE SEQUENCE</scope>
</reference>
<evidence type="ECO:0000313" key="3">
    <source>
        <dbReference type="Proteomes" id="UP000596742"/>
    </source>
</evidence>
<comment type="caution">
    <text evidence="2">The sequence shown here is derived from an EMBL/GenBank/DDBJ whole genome shotgun (WGS) entry which is preliminary data.</text>
</comment>
<dbReference type="AlphaFoldDB" id="A0A8B6G7D1"/>
<protein>
    <submittedName>
        <fullName evidence="2">Uncharacterized protein</fullName>
    </submittedName>
</protein>
<dbReference type="EMBL" id="UYJE01007979">
    <property type="protein sequence ID" value="VDI59804.1"/>
    <property type="molecule type" value="Genomic_DNA"/>
</dbReference>
<evidence type="ECO:0000313" key="1">
    <source>
        <dbReference type="EMBL" id="VDI59804.1"/>
    </source>
</evidence>
<proteinExistence type="predicted"/>